<dbReference type="RefSeq" id="WP_006894501.1">
    <property type="nucleotide sequence ID" value="NZ_BANU01000001.1"/>
</dbReference>
<dbReference type="EMBL" id="BANU01000001">
    <property type="protein sequence ID" value="GAC59314.1"/>
    <property type="molecule type" value="Genomic_DNA"/>
</dbReference>
<sequence>MSTDETRQKLYDGASEAYTAAVVAAGCPTLSPDSTPWDEGIAAAVDHVLTEILRKPTATGFVAVETAWQRSAQKVIDAANQLMLDLVTGDADPRILAQALIDGGFDKTAAGAGGGRG</sequence>
<accession>L7LEH6</accession>
<reference evidence="1 2" key="1">
    <citation type="submission" date="2012-12" db="EMBL/GenBank/DDBJ databases">
        <title>Whole genome shotgun sequence of Gordonia sihwensis NBRC 108236.</title>
        <authorList>
            <person name="Yoshida I."/>
            <person name="Hosoyama A."/>
            <person name="Tsuchikane K."/>
            <person name="Ando Y."/>
            <person name="Baba S."/>
            <person name="Ohji S."/>
            <person name="Hamada M."/>
            <person name="Tamura T."/>
            <person name="Yamazoe A."/>
            <person name="Yamazaki S."/>
            <person name="Fujita N."/>
        </authorList>
    </citation>
    <scope>NUCLEOTIDE SEQUENCE [LARGE SCALE GENOMIC DNA]</scope>
    <source>
        <strain evidence="1 2">NBRC 108236</strain>
    </source>
</reference>
<dbReference type="AlphaFoldDB" id="L7LEH6"/>
<dbReference type="Proteomes" id="UP000035083">
    <property type="component" value="Unassembled WGS sequence"/>
</dbReference>
<organism evidence="1 2">
    <name type="scientific">Gordonia sihwensis NBRC 108236</name>
    <dbReference type="NCBI Taxonomy" id="1223544"/>
    <lineage>
        <taxon>Bacteria</taxon>
        <taxon>Bacillati</taxon>
        <taxon>Actinomycetota</taxon>
        <taxon>Actinomycetes</taxon>
        <taxon>Mycobacteriales</taxon>
        <taxon>Gordoniaceae</taxon>
        <taxon>Gordonia</taxon>
    </lineage>
</organism>
<evidence type="ECO:0000313" key="1">
    <source>
        <dbReference type="EMBL" id="GAC59314.1"/>
    </source>
</evidence>
<comment type="caution">
    <text evidence="1">The sequence shown here is derived from an EMBL/GenBank/DDBJ whole genome shotgun (WGS) entry which is preliminary data.</text>
</comment>
<gene>
    <name evidence="1" type="ORF">GSI01S_01_02800</name>
</gene>
<keyword evidence="2" id="KW-1185">Reference proteome</keyword>
<proteinExistence type="predicted"/>
<evidence type="ECO:0000313" key="2">
    <source>
        <dbReference type="Proteomes" id="UP000035083"/>
    </source>
</evidence>
<protein>
    <submittedName>
        <fullName evidence="1">Uncharacterized protein</fullName>
    </submittedName>
</protein>
<name>L7LEH6_9ACTN</name>
<dbReference type="PROSITE" id="PS51257">
    <property type="entry name" value="PROKAR_LIPOPROTEIN"/>
    <property type="match status" value="1"/>
</dbReference>